<protein>
    <submittedName>
        <fullName evidence="1">Extracellular solute-binding protein</fullName>
    </submittedName>
</protein>
<name>A0ABW4JQ34_9BACL</name>
<dbReference type="Proteomes" id="UP001597079">
    <property type="component" value="Unassembled WGS sequence"/>
</dbReference>
<keyword evidence="2" id="KW-1185">Reference proteome</keyword>
<evidence type="ECO:0000313" key="2">
    <source>
        <dbReference type="Proteomes" id="UP001597079"/>
    </source>
</evidence>
<accession>A0ABW4JQ34</accession>
<dbReference type="InterPro" id="IPR006059">
    <property type="entry name" value="SBP"/>
</dbReference>
<comment type="caution">
    <text evidence="1">The sequence shown here is derived from an EMBL/GenBank/DDBJ whole genome shotgun (WGS) entry which is preliminary data.</text>
</comment>
<evidence type="ECO:0000313" key="1">
    <source>
        <dbReference type="EMBL" id="MFD1677688.1"/>
    </source>
</evidence>
<dbReference type="Gene3D" id="3.40.190.10">
    <property type="entry name" value="Periplasmic binding protein-like II"/>
    <property type="match status" value="1"/>
</dbReference>
<dbReference type="SUPFAM" id="SSF53850">
    <property type="entry name" value="Periplasmic binding protein-like II"/>
    <property type="match status" value="1"/>
</dbReference>
<dbReference type="EMBL" id="JBHUCX010000099">
    <property type="protein sequence ID" value="MFD1677688.1"/>
    <property type="molecule type" value="Genomic_DNA"/>
</dbReference>
<dbReference type="RefSeq" id="WP_377945602.1">
    <property type="nucleotide sequence ID" value="NZ_JBHUCX010000099.1"/>
</dbReference>
<organism evidence="1 2">
    <name type="scientific">Alicyclobacillus fodiniaquatilis</name>
    <dbReference type="NCBI Taxonomy" id="1661150"/>
    <lineage>
        <taxon>Bacteria</taxon>
        <taxon>Bacillati</taxon>
        <taxon>Bacillota</taxon>
        <taxon>Bacilli</taxon>
        <taxon>Bacillales</taxon>
        <taxon>Alicyclobacillaceae</taxon>
        <taxon>Alicyclobacillus</taxon>
    </lineage>
</organism>
<reference evidence="2" key="1">
    <citation type="journal article" date="2019" name="Int. J. Syst. Evol. Microbiol.">
        <title>The Global Catalogue of Microorganisms (GCM) 10K type strain sequencing project: providing services to taxonomists for standard genome sequencing and annotation.</title>
        <authorList>
            <consortium name="The Broad Institute Genomics Platform"/>
            <consortium name="The Broad Institute Genome Sequencing Center for Infectious Disease"/>
            <person name="Wu L."/>
            <person name="Ma J."/>
        </authorList>
    </citation>
    <scope>NUCLEOTIDE SEQUENCE [LARGE SCALE GENOMIC DNA]</scope>
    <source>
        <strain evidence="2">CGMCC 1.12286</strain>
    </source>
</reference>
<sequence length="239" mass="26437">MGFIPWEGYGFNIFGWAHMYGGTPLHSNGEISLNGAAMIKSATWEQQWAKTYGANAIGNFISSTPSGMDPFVTGQLAFMVTGDWELPSLQKYAPHFKFGKDWNVTTAPIPKGGKANYLASGWSWVVPKKSTHLADTIQVIHWLSQPSITKEWCVDTGWIPASIPILKQAMSIIEKKDPGYTPFIEEKRKNPNLIPEFPATDNVQAVETEGTDAENKIYHFTVSPTQGLNNAQKRAQSGM</sequence>
<gene>
    <name evidence="1" type="ORF">ACFSB2_23790</name>
</gene>
<proteinExistence type="predicted"/>
<dbReference type="Pfam" id="PF13416">
    <property type="entry name" value="SBP_bac_8"/>
    <property type="match status" value="1"/>
</dbReference>